<evidence type="ECO:0000313" key="4">
    <source>
        <dbReference type="Proteomes" id="UP000308713"/>
    </source>
</evidence>
<keyword evidence="1" id="KW-0472">Membrane</keyword>
<protein>
    <submittedName>
        <fullName evidence="3">Conjugative transposon protein TraM</fullName>
    </submittedName>
</protein>
<comment type="caution">
    <text evidence="3">The sequence shown here is derived from an EMBL/GenBank/DDBJ whole genome shotgun (WGS) entry which is preliminary data.</text>
</comment>
<keyword evidence="1" id="KW-1133">Transmembrane helix</keyword>
<dbReference type="AlphaFoldDB" id="A0A5C4SP80"/>
<dbReference type="RefSeq" id="WP_139695082.1">
    <property type="nucleotide sequence ID" value="NZ_CP074074.1"/>
</dbReference>
<name>A0A5C4SP80_9FLAO</name>
<reference evidence="3 4" key="1">
    <citation type="submission" date="2019-05" db="EMBL/GenBank/DDBJ databases">
        <title>Tamlana fucoidanivorans sp. nov., isolated from the surface of algae collected from Fujian province in China.</title>
        <authorList>
            <person name="Li J."/>
        </authorList>
    </citation>
    <scope>NUCLEOTIDE SEQUENCE [LARGE SCALE GENOMIC DNA]</scope>
    <source>
        <strain evidence="3 4">CW2-9</strain>
    </source>
</reference>
<dbReference type="EMBL" id="VDCS01000003">
    <property type="protein sequence ID" value="TNJ46068.1"/>
    <property type="molecule type" value="Genomic_DNA"/>
</dbReference>
<proteinExistence type="predicted"/>
<sequence length="317" mass="36332">MHLDSKKIILIMLIACVIVFIIAYGLSLNHAEDDLELDTNHIPVPVLEETDKTYQSKREAIDALKEERTQMAPSVYNENLWNEDGIYDDKLLDKQKEELLDSIYTYQEETYTRQQLKPVEREQPKNNGNNSMEIEETKVTEKDPQTLALEHQLFFASAPKPLIKPIDDTPETWIQAYVDGKQTVQKDYRLAMRLAEGNTIGGSYYPKHTAVYGFVTFRPNRTIIAISTINHKPVKLKAYDFQDGNEGIYIENSFRAEARQELVDDLVHDINIAGVPNVSSGLNSGVNGIKRIFQRNNRNVKVTIADQYKLILKTDNR</sequence>
<feature type="transmembrane region" description="Helical" evidence="1">
    <location>
        <begin position="7"/>
        <end position="26"/>
    </location>
</feature>
<evidence type="ECO:0000259" key="2">
    <source>
        <dbReference type="Pfam" id="PF12508"/>
    </source>
</evidence>
<organism evidence="3 4">
    <name type="scientific">Allotamlana fucoidanivorans</name>
    <dbReference type="NCBI Taxonomy" id="2583814"/>
    <lineage>
        <taxon>Bacteria</taxon>
        <taxon>Pseudomonadati</taxon>
        <taxon>Bacteroidota</taxon>
        <taxon>Flavobacteriia</taxon>
        <taxon>Flavobacteriales</taxon>
        <taxon>Flavobacteriaceae</taxon>
        <taxon>Allotamlana</taxon>
    </lineage>
</organism>
<dbReference type="Proteomes" id="UP000308713">
    <property type="component" value="Unassembled WGS sequence"/>
</dbReference>
<feature type="domain" description="Conjugative transposon TraM C-terminal" evidence="2">
    <location>
        <begin position="174"/>
        <end position="313"/>
    </location>
</feature>
<evidence type="ECO:0000313" key="3">
    <source>
        <dbReference type="EMBL" id="TNJ46068.1"/>
    </source>
</evidence>
<dbReference type="Pfam" id="PF12508">
    <property type="entry name" value="Transposon_TraM"/>
    <property type="match status" value="1"/>
</dbReference>
<gene>
    <name evidence="3" type="primary">traM</name>
    <name evidence="3" type="ORF">FGF67_03470</name>
</gene>
<dbReference type="InterPro" id="IPR055407">
    <property type="entry name" value="TraM_C"/>
</dbReference>
<accession>A0A5C4SP80</accession>
<keyword evidence="4" id="KW-1185">Reference proteome</keyword>
<dbReference type="OrthoDB" id="1409065at2"/>
<evidence type="ECO:0000256" key="1">
    <source>
        <dbReference type="SAM" id="Phobius"/>
    </source>
</evidence>
<keyword evidence="1" id="KW-0812">Transmembrane</keyword>